<evidence type="ECO:0000256" key="2">
    <source>
        <dbReference type="ARBA" id="ARBA00022729"/>
    </source>
</evidence>
<dbReference type="InterPro" id="IPR032675">
    <property type="entry name" value="LRR_dom_sf"/>
</dbReference>
<evidence type="ECO:0000313" key="7">
    <source>
        <dbReference type="Proteomes" id="UP000228934"/>
    </source>
</evidence>
<accession>A0A2G9QIU9</accession>
<proteinExistence type="predicted"/>
<dbReference type="InterPro" id="IPR025875">
    <property type="entry name" value="Leu-rich_rpt_4"/>
</dbReference>
<dbReference type="Pfam" id="PF12799">
    <property type="entry name" value="LRR_4"/>
    <property type="match status" value="1"/>
</dbReference>
<evidence type="ECO:0008006" key="8">
    <source>
        <dbReference type="Google" id="ProtNLM"/>
    </source>
</evidence>
<feature type="chain" id="PRO_5013802616" description="LRRCT domain-containing protein" evidence="5">
    <location>
        <begin position="33"/>
        <end position="419"/>
    </location>
</feature>
<dbReference type="Proteomes" id="UP000228934">
    <property type="component" value="Unassembled WGS sequence"/>
</dbReference>
<keyword evidence="2 5" id="KW-0732">Signal</keyword>
<keyword evidence="3" id="KW-0677">Repeat</keyword>
<keyword evidence="4" id="KW-0472">Membrane</keyword>
<reference evidence="7" key="1">
    <citation type="journal article" date="2017" name="Nat. Commun.">
        <title>The North American bullfrog draft genome provides insight into hormonal regulation of long noncoding RNA.</title>
        <authorList>
            <person name="Hammond S.A."/>
            <person name="Warren R.L."/>
            <person name="Vandervalk B.P."/>
            <person name="Kucuk E."/>
            <person name="Khan H."/>
            <person name="Gibb E.A."/>
            <person name="Pandoh P."/>
            <person name="Kirk H."/>
            <person name="Zhao Y."/>
            <person name="Jones M."/>
            <person name="Mungall A.J."/>
            <person name="Coope R."/>
            <person name="Pleasance S."/>
            <person name="Moore R.A."/>
            <person name="Holt R.A."/>
            <person name="Round J.M."/>
            <person name="Ohora S."/>
            <person name="Walle B.V."/>
            <person name="Veldhoen N."/>
            <person name="Helbing C.C."/>
            <person name="Birol I."/>
        </authorList>
    </citation>
    <scope>NUCLEOTIDE SEQUENCE [LARGE SCALE GENOMIC DNA]</scope>
</reference>
<evidence type="ECO:0000256" key="4">
    <source>
        <dbReference type="SAM" id="Phobius"/>
    </source>
</evidence>
<dbReference type="AlphaFoldDB" id="A0A2G9QIU9"/>
<sequence length="419" mass="47084">MSGLRFRPGSVFFLLQMFGVLMGGAMEEPCKCFVVEKEYDWSLLMSDHCCVNLSLSVDTLEWNIFTLLPGLRVLDLSSSGILEITDAVQGRNRTNIEFLYLNNNHLKDLPNGFLSNAPNLKVLHIEHNKLRRLPDNFLKVSDQIEEIHLNFNDLNSLPGDLLKPSLTKLNFLNNSLDCTCVLYDQLEPKLRDNHTSSLLDGVICVTPNEVSGLQIVEVERGRLCRSHSLTIALICIPLVALVLFLCWYCCCRKHKGNYTSAGRECNLVTVDRNGASNVGGEYHHYELQQSFQNKRREAEPSQFKDPILLKPSAALLGSSRDLYEEVEIKLGTSADSLVKGEGQVGQEGPGLTLAVEEEEEEVDLKTELEVDTVSVTEVMKDSTDREKLYLNQSTDYYSLVPGIELEDSDHCEYESVDLT</sequence>
<keyword evidence="4" id="KW-1133">Transmembrane helix</keyword>
<keyword evidence="1" id="KW-0433">Leucine-rich repeat</keyword>
<dbReference type="PROSITE" id="PS51450">
    <property type="entry name" value="LRR"/>
    <property type="match status" value="1"/>
</dbReference>
<feature type="signal peptide" evidence="5">
    <location>
        <begin position="1"/>
        <end position="32"/>
    </location>
</feature>
<dbReference type="SMART" id="SM00364">
    <property type="entry name" value="LRR_BAC"/>
    <property type="match status" value="3"/>
</dbReference>
<feature type="transmembrane region" description="Helical" evidence="4">
    <location>
        <begin position="229"/>
        <end position="250"/>
    </location>
</feature>
<keyword evidence="4" id="KW-0812">Transmembrane</keyword>
<dbReference type="SUPFAM" id="SSF52058">
    <property type="entry name" value="L domain-like"/>
    <property type="match status" value="1"/>
</dbReference>
<protein>
    <recommendedName>
        <fullName evidence="8">LRRCT domain-containing protein</fullName>
    </recommendedName>
</protein>
<evidence type="ECO:0000256" key="3">
    <source>
        <dbReference type="ARBA" id="ARBA00022737"/>
    </source>
</evidence>
<gene>
    <name evidence="6" type="ORF">AB205_0107780</name>
</gene>
<organism evidence="6 7">
    <name type="scientific">Aquarana catesbeiana</name>
    <name type="common">American bullfrog</name>
    <name type="synonym">Rana catesbeiana</name>
    <dbReference type="NCBI Taxonomy" id="8400"/>
    <lineage>
        <taxon>Eukaryota</taxon>
        <taxon>Metazoa</taxon>
        <taxon>Chordata</taxon>
        <taxon>Craniata</taxon>
        <taxon>Vertebrata</taxon>
        <taxon>Euteleostomi</taxon>
        <taxon>Amphibia</taxon>
        <taxon>Batrachia</taxon>
        <taxon>Anura</taxon>
        <taxon>Neobatrachia</taxon>
        <taxon>Ranoidea</taxon>
        <taxon>Ranidae</taxon>
        <taxon>Aquarana</taxon>
    </lineage>
</organism>
<dbReference type="Gene3D" id="3.80.10.10">
    <property type="entry name" value="Ribonuclease Inhibitor"/>
    <property type="match status" value="1"/>
</dbReference>
<dbReference type="InterPro" id="IPR001611">
    <property type="entry name" value="Leu-rich_rpt"/>
</dbReference>
<dbReference type="InterPro" id="IPR003591">
    <property type="entry name" value="Leu-rich_rpt_typical-subtyp"/>
</dbReference>
<dbReference type="SMART" id="SM00369">
    <property type="entry name" value="LRR_TYP"/>
    <property type="match status" value="4"/>
</dbReference>
<dbReference type="OrthoDB" id="6363818at2759"/>
<dbReference type="PANTHER" id="PTHR24373">
    <property type="entry name" value="SLIT RELATED LEUCINE-RICH REPEAT NEURONAL PROTEIN"/>
    <property type="match status" value="1"/>
</dbReference>
<keyword evidence="7" id="KW-1185">Reference proteome</keyword>
<evidence type="ECO:0000313" key="6">
    <source>
        <dbReference type="EMBL" id="PIO15524.1"/>
    </source>
</evidence>
<dbReference type="PANTHER" id="PTHR24373:SF275">
    <property type="entry name" value="TIR DOMAIN-CONTAINING PROTEIN"/>
    <property type="match status" value="1"/>
</dbReference>
<dbReference type="InterPro" id="IPR050328">
    <property type="entry name" value="Dev_Immune_Receptor"/>
</dbReference>
<dbReference type="EMBL" id="KV978703">
    <property type="protein sequence ID" value="PIO15524.1"/>
    <property type="molecule type" value="Genomic_DNA"/>
</dbReference>
<name>A0A2G9QIU9_AQUCT</name>
<evidence type="ECO:0000256" key="5">
    <source>
        <dbReference type="SAM" id="SignalP"/>
    </source>
</evidence>
<evidence type="ECO:0000256" key="1">
    <source>
        <dbReference type="ARBA" id="ARBA00022614"/>
    </source>
</evidence>